<name>A0A265N7M2_9BACI</name>
<dbReference type="Pfam" id="PF06042">
    <property type="entry name" value="NTP_transf_6"/>
    <property type="match status" value="1"/>
</dbReference>
<gene>
    <name evidence="1" type="ORF">CIL03_14060</name>
</gene>
<dbReference type="AlphaFoldDB" id="A0A265N7M2"/>
<dbReference type="OrthoDB" id="1901124at2"/>
<dbReference type="RefSeq" id="WP_094886515.1">
    <property type="nucleotide sequence ID" value="NZ_NPMS01000007.1"/>
</dbReference>
<accession>A0A265N7M2</accession>
<evidence type="ECO:0008006" key="3">
    <source>
        <dbReference type="Google" id="ProtNLM"/>
    </source>
</evidence>
<protein>
    <recommendedName>
        <fullName evidence="3">Nucleotidyltransferase family protein</fullName>
    </recommendedName>
</protein>
<dbReference type="PANTHER" id="PTHR39166:SF1">
    <property type="entry name" value="BLL1166 PROTEIN"/>
    <property type="match status" value="1"/>
</dbReference>
<comment type="caution">
    <text evidence="1">The sequence shown here is derived from an EMBL/GenBank/DDBJ whole genome shotgun (WGS) entry which is preliminary data.</text>
</comment>
<reference evidence="1 2" key="1">
    <citation type="submission" date="2017-08" db="EMBL/GenBank/DDBJ databases">
        <title>Virgibacillus indicus sp. nov. and Virgibacillus profoundi sp. nov, two moderately halophilic bacteria isolated from marine sediment by using the Microfluidic Streak Plate.</title>
        <authorList>
            <person name="Xu B."/>
            <person name="Hu B."/>
            <person name="Wang J."/>
            <person name="Zhu Y."/>
            <person name="Huang L."/>
            <person name="Du W."/>
            <person name="Huang Y."/>
        </authorList>
    </citation>
    <scope>NUCLEOTIDE SEQUENCE [LARGE SCALE GENOMIC DNA]</scope>
    <source>
        <strain evidence="1 2">IO3-P2-C2</strain>
    </source>
</reference>
<sequence>MKLENEKDIVHLIRQDQWMMNILKTAHKLNLPDWWICAGFIRSKIWDTLHGFERTALSDIDVIYFDEQNIEAAEEKRLEKVLEDLKPGVPWSVKNEARMHLRNNLEPYVDTEDAIAKFPETVTALGVRLDDNGKLILTAPHGVEDVLSMTVKPTPFCKESNETIKIYEERATQKNWQSKWSMVNYCS</sequence>
<evidence type="ECO:0000313" key="2">
    <source>
        <dbReference type="Proteomes" id="UP000216498"/>
    </source>
</evidence>
<dbReference type="PANTHER" id="PTHR39166">
    <property type="entry name" value="BLL1166 PROTEIN"/>
    <property type="match status" value="1"/>
</dbReference>
<dbReference type="Proteomes" id="UP000216498">
    <property type="component" value="Unassembled WGS sequence"/>
</dbReference>
<evidence type="ECO:0000313" key="1">
    <source>
        <dbReference type="EMBL" id="OZU87827.1"/>
    </source>
</evidence>
<dbReference type="EMBL" id="NPMS01000007">
    <property type="protein sequence ID" value="OZU87827.1"/>
    <property type="molecule type" value="Genomic_DNA"/>
</dbReference>
<organism evidence="1 2">
    <name type="scientific">Virgibacillus indicus</name>
    <dbReference type="NCBI Taxonomy" id="2024554"/>
    <lineage>
        <taxon>Bacteria</taxon>
        <taxon>Bacillati</taxon>
        <taxon>Bacillota</taxon>
        <taxon>Bacilli</taxon>
        <taxon>Bacillales</taxon>
        <taxon>Bacillaceae</taxon>
        <taxon>Virgibacillus</taxon>
    </lineage>
</organism>
<proteinExistence type="predicted"/>
<dbReference type="InterPro" id="IPR009267">
    <property type="entry name" value="NTP_transf_6"/>
</dbReference>
<keyword evidence="2" id="KW-1185">Reference proteome</keyword>